<dbReference type="InterPro" id="IPR005135">
    <property type="entry name" value="Endo/exonuclease/phosphatase"/>
</dbReference>
<dbReference type="Pfam" id="PF14529">
    <property type="entry name" value="Exo_endo_phos_2"/>
    <property type="match status" value="1"/>
</dbReference>
<proteinExistence type="predicted"/>
<evidence type="ECO:0000259" key="2">
    <source>
        <dbReference type="Pfam" id="PF14529"/>
    </source>
</evidence>
<feature type="domain" description="Endonuclease/exonuclease/phosphatase" evidence="2">
    <location>
        <begin position="910"/>
        <end position="1015"/>
    </location>
</feature>
<comment type="caution">
    <text evidence="3">The sequence shown here is derived from an EMBL/GenBank/DDBJ whole genome shotgun (WGS) entry which is preliminary data.</text>
</comment>
<feature type="compositionally biased region" description="Polar residues" evidence="1">
    <location>
        <begin position="607"/>
        <end position="623"/>
    </location>
</feature>
<reference evidence="3" key="1">
    <citation type="submission" date="2023-10" db="EMBL/GenBank/DDBJ databases">
        <title>Genome assemblies of two species of porcelain crab, Petrolisthes cinctipes and Petrolisthes manimaculis (Anomura: Porcellanidae).</title>
        <authorList>
            <person name="Angst P."/>
        </authorList>
    </citation>
    <scope>NUCLEOTIDE SEQUENCE</scope>
    <source>
        <strain evidence="3">PB745_01</strain>
        <tissue evidence="3">Gill</tissue>
    </source>
</reference>
<evidence type="ECO:0000313" key="3">
    <source>
        <dbReference type="EMBL" id="KAK3873358.1"/>
    </source>
</evidence>
<name>A0AAE1FG33_PETCI</name>
<feature type="compositionally biased region" description="Basic and acidic residues" evidence="1">
    <location>
        <begin position="455"/>
        <end position="464"/>
    </location>
</feature>
<organism evidence="3 4">
    <name type="scientific">Petrolisthes cinctipes</name>
    <name type="common">Flat porcelain crab</name>
    <dbReference type="NCBI Taxonomy" id="88211"/>
    <lineage>
        <taxon>Eukaryota</taxon>
        <taxon>Metazoa</taxon>
        <taxon>Ecdysozoa</taxon>
        <taxon>Arthropoda</taxon>
        <taxon>Crustacea</taxon>
        <taxon>Multicrustacea</taxon>
        <taxon>Malacostraca</taxon>
        <taxon>Eumalacostraca</taxon>
        <taxon>Eucarida</taxon>
        <taxon>Decapoda</taxon>
        <taxon>Pleocyemata</taxon>
        <taxon>Anomura</taxon>
        <taxon>Galatheoidea</taxon>
        <taxon>Porcellanidae</taxon>
        <taxon>Petrolisthes</taxon>
    </lineage>
</organism>
<accession>A0AAE1FG33</accession>
<dbReference type="GO" id="GO:0003824">
    <property type="term" value="F:catalytic activity"/>
    <property type="evidence" value="ECO:0007669"/>
    <property type="project" value="InterPro"/>
</dbReference>
<feature type="region of interest" description="Disordered" evidence="1">
    <location>
        <begin position="607"/>
        <end position="725"/>
    </location>
</feature>
<evidence type="ECO:0000256" key="1">
    <source>
        <dbReference type="SAM" id="MobiDB-lite"/>
    </source>
</evidence>
<keyword evidence="4" id="KW-1185">Reference proteome</keyword>
<feature type="region of interest" description="Disordered" evidence="1">
    <location>
        <begin position="409"/>
        <end position="478"/>
    </location>
</feature>
<protein>
    <recommendedName>
        <fullName evidence="2">Endonuclease/exonuclease/phosphatase domain-containing protein</fullName>
    </recommendedName>
</protein>
<gene>
    <name evidence="3" type="ORF">Pcinc_021645</name>
</gene>
<dbReference type="Gene3D" id="3.60.10.10">
    <property type="entry name" value="Endonuclease/exonuclease/phosphatase"/>
    <property type="match status" value="1"/>
</dbReference>
<dbReference type="EMBL" id="JAWQEG010002231">
    <property type="protein sequence ID" value="KAK3873358.1"/>
    <property type="molecule type" value="Genomic_DNA"/>
</dbReference>
<feature type="compositionally biased region" description="Basic residues" evidence="1">
    <location>
        <begin position="785"/>
        <end position="794"/>
    </location>
</feature>
<feature type="compositionally biased region" description="Low complexity" evidence="1">
    <location>
        <begin position="684"/>
        <end position="725"/>
    </location>
</feature>
<dbReference type="InterPro" id="IPR036691">
    <property type="entry name" value="Endo/exonu/phosph_ase_sf"/>
</dbReference>
<feature type="compositionally biased region" description="Polar residues" evidence="1">
    <location>
        <begin position="465"/>
        <end position="478"/>
    </location>
</feature>
<feature type="compositionally biased region" description="Basic residues" evidence="1">
    <location>
        <begin position="806"/>
        <end position="818"/>
    </location>
</feature>
<dbReference type="SUPFAM" id="SSF56219">
    <property type="entry name" value="DNase I-like"/>
    <property type="match status" value="1"/>
</dbReference>
<feature type="region of interest" description="Disordered" evidence="1">
    <location>
        <begin position="115"/>
        <end position="142"/>
    </location>
</feature>
<feature type="region of interest" description="Disordered" evidence="1">
    <location>
        <begin position="367"/>
        <end position="387"/>
    </location>
</feature>
<feature type="region of interest" description="Disordered" evidence="1">
    <location>
        <begin position="784"/>
        <end position="823"/>
    </location>
</feature>
<sequence length="1315" mass="147299">MLHFPKPSLTLLFPSPPSTPIPPHPYYNTITTTTTITSYLLLLPPPILPSSPPLFATHQSSSPTPSTTITITSTSLIIITSPSLLNTRHHHHITFPSHHHHHHITFPPHHHHITFPPQHSSSPSHHLPFSSPSPSHHLPSSSPSYHFPSSTVLITITSPSLLITITSPSFLITITITLLQPIFPPHILPFPISSHPYTLPHHHYQHTTTTTFPPLQPSLHPTLPSPLPPYHYHIQTINITTTTLLPPPTHLNSPHHHYHYFPSTCLPPHHHYHHFPSTSTLQITTTTTSPPPHPYPSTLPPSPIHINSPHHHYHHFPSTSTPLHHYHHFPSTSTPLHHYHHFPSTFFLPPHLLPSLSGYKYFNISRNGSEPTTSTKEKVTVTNSGKTDNSIYQEKTSIAIASDFDTAEHETSVADTSQVDEDSDKHSSLASNLSPDENDDDTDGWTLVKSKKKGERKENEKEQESLGQVNSATTSSTTKLLITPTEHFATSYDVVEALEEEHPNLKFHLKITTARNILVTPADTNTLHHIKNITELRGKPINFQTPETPPIQAILLHYPVTLPLRPILRHPKVADAERCNHTLSGTPTRQVLITITETNFPTLQASTEMTNKQATSHQPTKNVQEAAKPNAEMTYSQAASRASIPSTIQPIPTPEATQTTPLSQLMPSTIQPIPIPEATQTTAPSQPQDSQSPLQPILSENHNPQTQTPNSTQNTQPSSSSPQETLTLTKSDLKDLLQNFALALAGLMNIPINKEKLIQTCDNTINTTLGASLKRQQKQSERCQKMQKKKKSLKVPRATPTSTRIAGKKKALSQKAKHQTLSQETTEKVLQTHQNKLELQASHLCGLPVVPGMEEMCLPQETPKESEARGSIILVKEHIRFTPLRNPVHCGVGVEVQGIILQLAHSALVVYNIYNNSSGQLDVSELLPFAAAENTFIGGDFNCHHQRLHSCTPTNRDGRHLAEVLESTPGVSLLNTGEPTHVRGGRLDLTFVSSTLQPNTRWIIHPTLTSDHFAIHCQLNISSLPPPPLNPPRWNMKKANWQMFCQSLERHLNETQPPVDLDQHEEALTNAFHLAADEAIPKTKPHKKQRKDHWFYDQRVRILNNRINAARRLNRRHPTDNSRTLLRKVVQSTRREKKNIQEQKWIEWCQGIDSHTTLSSMWGKLKAVSGNKRATTPSHSNPQQEAEHLALSFAMRSSSTQLPDNTIHTLNSLQPERERAIEQACLAEADTDHPITYRELLNAEKRSQHQLTKTQVSLELLHERCEQLGLKVNLLKTKAMTFGRHPPDEKLSIFGTDIEWYPTSKPTTPITIFIE</sequence>
<evidence type="ECO:0000313" key="4">
    <source>
        <dbReference type="Proteomes" id="UP001286313"/>
    </source>
</evidence>
<dbReference type="Proteomes" id="UP001286313">
    <property type="component" value="Unassembled WGS sequence"/>
</dbReference>
<feature type="compositionally biased region" description="Polar residues" evidence="1">
    <location>
        <begin position="655"/>
        <end position="671"/>
    </location>
</feature>